<protein>
    <submittedName>
        <fullName evidence="1">Uncharacterized protein</fullName>
    </submittedName>
</protein>
<organism evidence="1">
    <name type="scientific">Anguilla anguilla</name>
    <name type="common">European freshwater eel</name>
    <name type="synonym">Muraena anguilla</name>
    <dbReference type="NCBI Taxonomy" id="7936"/>
    <lineage>
        <taxon>Eukaryota</taxon>
        <taxon>Metazoa</taxon>
        <taxon>Chordata</taxon>
        <taxon>Craniata</taxon>
        <taxon>Vertebrata</taxon>
        <taxon>Euteleostomi</taxon>
        <taxon>Actinopterygii</taxon>
        <taxon>Neopterygii</taxon>
        <taxon>Teleostei</taxon>
        <taxon>Anguilliformes</taxon>
        <taxon>Anguillidae</taxon>
        <taxon>Anguilla</taxon>
    </lineage>
</organism>
<reference evidence="1" key="2">
    <citation type="journal article" date="2015" name="Fish Shellfish Immunol.">
        <title>Early steps in the European eel (Anguilla anguilla)-Vibrio vulnificus interaction in the gills: Role of the RtxA13 toxin.</title>
        <authorList>
            <person name="Callol A."/>
            <person name="Pajuelo D."/>
            <person name="Ebbesson L."/>
            <person name="Teles M."/>
            <person name="MacKenzie S."/>
            <person name="Amaro C."/>
        </authorList>
    </citation>
    <scope>NUCLEOTIDE SEQUENCE</scope>
</reference>
<proteinExistence type="predicted"/>
<dbReference type="AlphaFoldDB" id="A0A0E9WIB6"/>
<name>A0A0E9WIB6_ANGAN</name>
<reference evidence="1" key="1">
    <citation type="submission" date="2014-11" db="EMBL/GenBank/DDBJ databases">
        <authorList>
            <person name="Amaro Gonzalez C."/>
        </authorList>
    </citation>
    <scope>NUCLEOTIDE SEQUENCE</scope>
</reference>
<evidence type="ECO:0000313" key="1">
    <source>
        <dbReference type="EMBL" id="JAH90107.1"/>
    </source>
</evidence>
<dbReference type="EMBL" id="GBXM01018470">
    <property type="protein sequence ID" value="JAH90107.1"/>
    <property type="molecule type" value="Transcribed_RNA"/>
</dbReference>
<accession>A0A0E9WIB6</accession>
<sequence>MSYPVLYSCVICDTQLRNVLYSKYKGTIHLHFPFQHPKMTILKKWPACCTKPSVLGKSYFCGLMDRAFHIYYI</sequence>